<dbReference type="EC" id="3.6.5.4" evidence="13"/>
<dbReference type="NCBIfam" id="TIGR01425">
    <property type="entry name" value="SRP54_euk"/>
    <property type="match status" value="1"/>
</dbReference>
<keyword evidence="5" id="KW-0547">Nucleotide-binding</keyword>
<dbReference type="SUPFAM" id="SSF47364">
    <property type="entry name" value="Domain of the SRP/SRP receptor G-proteins"/>
    <property type="match status" value="1"/>
</dbReference>
<keyword evidence="11" id="KW-0687">Ribonucleoprotein</keyword>
<dbReference type="SUPFAM" id="SSF47446">
    <property type="entry name" value="Signal peptide-binding domain"/>
    <property type="match status" value="1"/>
</dbReference>
<accession>A0A8S1ZFB7</accession>
<dbReference type="AlphaFoldDB" id="A0A8S1ZFB7"/>
<evidence type="ECO:0000256" key="9">
    <source>
        <dbReference type="ARBA" id="ARBA00023134"/>
    </source>
</evidence>
<dbReference type="InterPro" id="IPR025422">
    <property type="entry name" value="TGA_domain"/>
</dbReference>
<feature type="domain" description="DOG1" evidence="17">
    <location>
        <begin position="56"/>
        <end position="272"/>
    </location>
</feature>
<dbReference type="Pfam" id="PF02978">
    <property type="entry name" value="SRP_SPB"/>
    <property type="match status" value="1"/>
</dbReference>
<keyword evidence="4" id="KW-0963">Cytoplasm</keyword>
<evidence type="ECO:0000256" key="10">
    <source>
        <dbReference type="ARBA" id="ARBA00023135"/>
    </source>
</evidence>
<dbReference type="SMART" id="SM00962">
    <property type="entry name" value="SRP54"/>
    <property type="match status" value="1"/>
</dbReference>
<keyword evidence="7" id="KW-0256">Endoplasmic reticulum</keyword>
<evidence type="ECO:0000256" key="11">
    <source>
        <dbReference type="ARBA" id="ARBA00023274"/>
    </source>
</evidence>
<name>A0A8S1ZFB7_ARAAE</name>
<dbReference type="FunFam" id="3.40.50.300:FF:000022">
    <property type="entry name" value="Signal recognition particle 54 kDa subunit"/>
    <property type="match status" value="1"/>
</dbReference>
<keyword evidence="19" id="KW-1185">Reference proteome</keyword>
<evidence type="ECO:0000256" key="3">
    <source>
        <dbReference type="ARBA" id="ARBA00005450"/>
    </source>
</evidence>
<keyword evidence="10" id="KW-0733">Signal recognition particle</keyword>
<dbReference type="Gene3D" id="3.40.50.300">
    <property type="entry name" value="P-loop containing nucleotide triphosphate hydrolases"/>
    <property type="match status" value="1"/>
</dbReference>
<keyword evidence="6" id="KW-0378">Hydrolase</keyword>
<protein>
    <recommendedName>
        <fullName evidence="13">signal-recognition-particle GTPase</fullName>
        <ecNumber evidence="13">3.6.5.4</ecNumber>
    </recommendedName>
</protein>
<dbReference type="InterPro" id="IPR006325">
    <property type="entry name" value="SRP54_euk"/>
</dbReference>
<evidence type="ECO:0000256" key="5">
    <source>
        <dbReference type="ARBA" id="ARBA00022741"/>
    </source>
</evidence>
<dbReference type="GO" id="GO:0005783">
    <property type="term" value="C:endoplasmic reticulum"/>
    <property type="evidence" value="ECO:0007669"/>
    <property type="project" value="UniProtKB-SubCell"/>
</dbReference>
<dbReference type="EMBL" id="LR999451">
    <property type="protein sequence ID" value="CAE5957556.1"/>
    <property type="molecule type" value="Genomic_DNA"/>
</dbReference>
<evidence type="ECO:0000256" key="16">
    <source>
        <dbReference type="SAM" id="MobiDB-lite"/>
    </source>
</evidence>
<feature type="compositionally biased region" description="Basic and acidic residues" evidence="16">
    <location>
        <begin position="47"/>
        <end position="56"/>
    </location>
</feature>
<dbReference type="InterPro" id="IPR036891">
    <property type="entry name" value="Signal_recog_part_SRP54_M_sf"/>
</dbReference>
<dbReference type="Pfam" id="PF14144">
    <property type="entry name" value="DOG1"/>
    <property type="match status" value="1"/>
</dbReference>
<evidence type="ECO:0000256" key="15">
    <source>
        <dbReference type="ARBA" id="ARBA00048157"/>
    </source>
</evidence>
<dbReference type="PROSITE" id="PS51806">
    <property type="entry name" value="DOG1"/>
    <property type="match status" value="1"/>
</dbReference>
<dbReference type="GO" id="GO:0030942">
    <property type="term" value="F:endoplasmic reticulum signal peptide binding"/>
    <property type="evidence" value="ECO:0007669"/>
    <property type="project" value="TreeGrafter"/>
</dbReference>
<dbReference type="InterPro" id="IPR004125">
    <property type="entry name" value="Signal_recog_particle_SRP54_M"/>
</dbReference>
<dbReference type="GO" id="GO:0005786">
    <property type="term" value="C:signal recognition particle, endoplasmic reticulum targeting"/>
    <property type="evidence" value="ECO:0007669"/>
    <property type="project" value="UniProtKB-KW"/>
</dbReference>
<evidence type="ECO:0000256" key="13">
    <source>
        <dbReference type="ARBA" id="ARBA00035672"/>
    </source>
</evidence>
<dbReference type="SMART" id="SM00382">
    <property type="entry name" value="AAA"/>
    <property type="match status" value="1"/>
</dbReference>
<dbReference type="HAMAP" id="MF_00306">
    <property type="entry name" value="SRP54"/>
    <property type="match status" value="1"/>
</dbReference>
<keyword evidence="8" id="KW-0694">RNA-binding</keyword>
<dbReference type="Pfam" id="PF02881">
    <property type="entry name" value="SRP54_N"/>
    <property type="match status" value="1"/>
</dbReference>
<dbReference type="InterPro" id="IPR013822">
    <property type="entry name" value="Signal_recog_particl_SRP54_hlx"/>
</dbReference>
<dbReference type="PROSITE" id="PS00300">
    <property type="entry name" value="SRP54"/>
    <property type="match status" value="1"/>
</dbReference>
<feature type="compositionally biased region" description="Basic and acidic residues" evidence="16">
    <location>
        <begin position="1"/>
        <end position="11"/>
    </location>
</feature>
<dbReference type="SMART" id="SM00963">
    <property type="entry name" value="SRP54_N"/>
    <property type="match status" value="1"/>
</dbReference>
<dbReference type="InterPro" id="IPR000897">
    <property type="entry name" value="SRP54_GTPase_dom"/>
</dbReference>
<feature type="region of interest" description="Disordered" evidence="16">
    <location>
        <begin position="1"/>
        <end position="56"/>
    </location>
</feature>
<evidence type="ECO:0000313" key="19">
    <source>
        <dbReference type="Proteomes" id="UP000682877"/>
    </source>
</evidence>
<evidence type="ECO:0000256" key="14">
    <source>
        <dbReference type="ARBA" id="ARBA00046020"/>
    </source>
</evidence>
<sequence>MTRMDVARLEENGFEEPNNGEELSWDDLEREAASNISSKRSQAGRSHQQDSSRKGDELSGDLYELWRQEQNSIAARLDKELKSRWELDELIEEQLSRYQSHYYKSMVSTSLKDVSNLVLPTWLPPHELAAVAWLGDWRPTSILDLVRILAAHNPSFSLSESSERVLSQLLREIRIEEAVIDEEYAEIQATCVLHLPFSPLCNTRSHEEALRSVQELFGNIHKVISKAQRLRYKVLELVMKKLLNQTDTAEFVVAFAGIQDAIHQFGEQKKLRKYYPAVPSPLKGSGSSTQQRKMVLAELGGRITRAIQQMNNVTIIDEKALNDCLNEITRALLQSDVSFPLVKEMQTNIKKIVNLDDLAAGHNKRLIIEQAIFNELCRMLDPGKPAFAPKKAKPSVVMFVGLQGAGKTTTCTKYAYYHQKKGYKTALVCADTFRAGAFDQLKQNATKAKIPFYGSYTESDPVKIAAEGVDRFKKEKCDLIIVDTSGRHKQEASLFEEMRQVAEATEPDLVIFVMDSSIGQAAFDQAQAFKQTVSVGAVIITKMDGHAKGGGALSAVAATKSPVIFIGTGEHMDEFEVFDVKPFVSRLLGKGDWSGLVDKLQEVVPKDLQHELVENLSQGNFTLKTMYDQIQCSLQIPLKQLYSMLPEISAELMPKGHGDESRVKMKRYMTMMDSMTNKELDSSNTKVFNESRIMRIARGSGRLVREVMEMLEEYKRIAKTMKGIKIPKNGDMSKVIPPQMLKQMGGMSGLQSLMKQMGSAKDMMGMFDK</sequence>
<dbReference type="Pfam" id="PF00448">
    <property type="entry name" value="SRP54"/>
    <property type="match status" value="1"/>
</dbReference>
<evidence type="ECO:0000256" key="2">
    <source>
        <dbReference type="ARBA" id="ARBA00004496"/>
    </source>
</evidence>
<dbReference type="InterPro" id="IPR036225">
    <property type="entry name" value="SRP/SRP_N"/>
</dbReference>
<evidence type="ECO:0000259" key="17">
    <source>
        <dbReference type="PROSITE" id="PS51806"/>
    </source>
</evidence>
<comment type="function">
    <text evidence="14">Component of the signal recognition particle (SRP) complex, a ribonucleoprotein complex that mediates the cotranslational targeting of secretory and membrane proteins to the endoplasmic reticulum (ER). As part of the SRP complex, associates with the SRP receptor (SR) component SRPRA to target secretory proteins to the endoplasmic reticulum membrane. Binds to the signal sequence of presecretory proteins when they emerge from the ribosomes. Displays basal GTPase activity, and stimulates reciprocal GTPase activation of the SR subunit SRPRA. Forms a guanosine 5'-triphosphate (GTP)-dependent complex with the SR subunit SRPRA. SR compaction and GTPase mediated rearrangement of SR drive SRP-mediated cotranslational protein translocation into the ER. Requires the presence of SRP9/SRP14 and/or SRP19 to stably interact with RNA.</text>
</comment>
<dbReference type="PANTHER" id="PTHR11564:SF5">
    <property type="entry name" value="SIGNAL RECOGNITION PARTICLE SUBUNIT SRP54"/>
    <property type="match status" value="1"/>
</dbReference>
<dbReference type="SUPFAM" id="SSF52540">
    <property type="entry name" value="P-loop containing nucleoside triphosphate hydrolases"/>
    <property type="match status" value="1"/>
</dbReference>
<proteinExistence type="inferred from homology"/>
<evidence type="ECO:0000256" key="4">
    <source>
        <dbReference type="ARBA" id="ARBA00022490"/>
    </source>
</evidence>
<dbReference type="InterPro" id="IPR022941">
    <property type="entry name" value="SRP54"/>
</dbReference>
<evidence type="ECO:0000256" key="8">
    <source>
        <dbReference type="ARBA" id="ARBA00022884"/>
    </source>
</evidence>
<organism evidence="18 19">
    <name type="scientific">Arabidopsis arenosa</name>
    <name type="common">Sand rock-cress</name>
    <name type="synonym">Cardaminopsis arenosa</name>
    <dbReference type="NCBI Taxonomy" id="38785"/>
    <lineage>
        <taxon>Eukaryota</taxon>
        <taxon>Viridiplantae</taxon>
        <taxon>Streptophyta</taxon>
        <taxon>Embryophyta</taxon>
        <taxon>Tracheophyta</taxon>
        <taxon>Spermatophyta</taxon>
        <taxon>Magnoliopsida</taxon>
        <taxon>eudicotyledons</taxon>
        <taxon>Gunneridae</taxon>
        <taxon>Pentapetalae</taxon>
        <taxon>rosids</taxon>
        <taxon>malvids</taxon>
        <taxon>Brassicales</taxon>
        <taxon>Brassicaceae</taxon>
        <taxon>Camelineae</taxon>
        <taxon>Arabidopsis</taxon>
    </lineage>
</organism>
<evidence type="ECO:0000313" key="18">
    <source>
        <dbReference type="EMBL" id="CAE5957556.1"/>
    </source>
</evidence>
<reference evidence="18" key="1">
    <citation type="submission" date="2021-01" db="EMBL/GenBank/DDBJ databases">
        <authorList>
            <person name="Bezrukov I."/>
        </authorList>
    </citation>
    <scope>NUCLEOTIDE SEQUENCE</scope>
</reference>
<dbReference type="GO" id="GO:0008312">
    <property type="term" value="F:7S RNA binding"/>
    <property type="evidence" value="ECO:0007669"/>
    <property type="project" value="InterPro"/>
</dbReference>
<evidence type="ECO:0000256" key="6">
    <source>
        <dbReference type="ARBA" id="ARBA00022801"/>
    </source>
</evidence>
<dbReference type="PANTHER" id="PTHR11564">
    <property type="entry name" value="SIGNAL RECOGNITION PARTICLE 54K PROTEIN SRP54"/>
    <property type="match status" value="1"/>
</dbReference>
<dbReference type="CDD" id="cd17875">
    <property type="entry name" value="SRP54_G"/>
    <property type="match status" value="1"/>
</dbReference>
<dbReference type="Proteomes" id="UP000682877">
    <property type="component" value="Chromosome 1"/>
</dbReference>
<evidence type="ECO:0000256" key="1">
    <source>
        <dbReference type="ARBA" id="ARBA00004240"/>
    </source>
</evidence>
<feature type="compositionally biased region" description="Polar residues" evidence="16">
    <location>
        <begin position="34"/>
        <end position="46"/>
    </location>
</feature>
<dbReference type="Gene3D" id="1.10.260.30">
    <property type="entry name" value="Signal recognition particle, SRP54 subunit, M-domain"/>
    <property type="match status" value="1"/>
</dbReference>
<dbReference type="InterPro" id="IPR003593">
    <property type="entry name" value="AAA+_ATPase"/>
</dbReference>
<dbReference type="InterPro" id="IPR042101">
    <property type="entry name" value="SRP54_N_sf"/>
</dbReference>
<gene>
    <name evidence="18" type="ORF">AARE701A_LOCUS1253</name>
</gene>
<dbReference type="GO" id="GO:0043565">
    <property type="term" value="F:sequence-specific DNA binding"/>
    <property type="evidence" value="ECO:0007669"/>
    <property type="project" value="InterPro"/>
</dbReference>
<dbReference type="GO" id="GO:0005525">
    <property type="term" value="F:GTP binding"/>
    <property type="evidence" value="ECO:0007669"/>
    <property type="project" value="UniProtKB-KW"/>
</dbReference>
<comment type="subunit">
    <text evidence="12">Component of a signal recognition particle (SRP) complex that consists of a 7SL RNA molecule of 300 nucleotides and six protein subunits: SRP72, SRP68, SRP54, SRP19, SRP14 and SRP9.</text>
</comment>
<keyword evidence="9" id="KW-0342">GTP-binding</keyword>
<dbReference type="GO" id="GO:0006616">
    <property type="term" value="P:SRP-dependent cotranslational protein targeting to membrane, translocation"/>
    <property type="evidence" value="ECO:0007669"/>
    <property type="project" value="TreeGrafter"/>
</dbReference>
<dbReference type="Gene3D" id="1.20.120.140">
    <property type="entry name" value="Signal recognition particle SRP54, nucleotide-binding domain"/>
    <property type="match status" value="1"/>
</dbReference>
<comment type="subcellular location">
    <subcellularLocation>
        <location evidence="2">Cytoplasm</location>
    </subcellularLocation>
    <subcellularLocation>
        <location evidence="1">Endoplasmic reticulum</location>
    </subcellularLocation>
</comment>
<dbReference type="GO" id="GO:0005829">
    <property type="term" value="C:cytosol"/>
    <property type="evidence" value="ECO:0007669"/>
    <property type="project" value="TreeGrafter"/>
</dbReference>
<dbReference type="GO" id="GO:0003924">
    <property type="term" value="F:GTPase activity"/>
    <property type="evidence" value="ECO:0007669"/>
    <property type="project" value="InterPro"/>
</dbReference>
<dbReference type="GO" id="GO:0006351">
    <property type="term" value="P:DNA-templated transcription"/>
    <property type="evidence" value="ECO:0007669"/>
    <property type="project" value="InterPro"/>
</dbReference>
<comment type="similarity">
    <text evidence="3">Belongs to the GTP-binding SRP family. SRP54 subfamily.</text>
</comment>
<dbReference type="InterPro" id="IPR027417">
    <property type="entry name" value="P-loop_NTPase"/>
</dbReference>
<comment type="catalytic activity">
    <reaction evidence="15">
        <text>GTP + H2O = GDP + phosphate + H(+)</text>
        <dbReference type="Rhea" id="RHEA:19669"/>
        <dbReference type="ChEBI" id="CHEBI:15377"/>
        <dbReference type="ChEBI" id="CHEBI:15378"/>
        <dbReference type="ChEBI" id="CHEBI:37565"/>
        <dbReference type="ChEBI" id="CHEBI:43474"/>
        <dbReference type="ChEBI" id="CHEBI:58189"/>
        <dbReference type="EC" id="3.6.5.4"/>
    </reaction>
    <physiologicalReaction direction="left-to-right" evidence="15">
        <dbReference type="Rhea" id="RHEA:19670"/>
    </physiologicalReaction>
</comment>
<dbReference type="FunFam" id="1.20.120.140:FF:000001">
    <property type="entry name" value="Signal recognition particle GTPase"/>
    <property type="match status" value="1"/>
</dbReference>
<evidence type="ECO:0000256" key="7">
    <source>
        <dbReference type="ARBA" id="ARBA00022824"/>
    </source>
</evidence>
<evidence type="ECO:0000256" key="12">
    <source>
        <dbReference type="ARBA" id="ARBA00034796"/>
    </source>
</evidence>